<evidence type="ECO:0000313" key="10">
    <source>
        <dbReference type="Proteomes" id="UP000198417"/>
    </source>
</evidence>
<evidence type="ECO:0000256" key="2">
    <source>
        <dbReference type="ARBA" id="ARBA00006448"/>
    </source>
</evidence>
<comment type="similarity">
    <text evidence="2">Belongs to the UPF0702 family.</text>
</comment>
<dbReference type="PANTHER" id="PTHR34582:SF6">
    <property type="entry name" value="UPF0702 TRANSMEMBRANE PROTEIN YCAP"/>
    <property type="match status" value="1"/>
</dbReference>
<dbReference type="EMBL" id="FZNN01000019">
    <property type="protein sequence ID" value="SNR73585.1"/>
    <property type="molecule type" value="Genomic_DNA"/>
</dbReference>
<dbReference type="RefSeq" id="WP_089272888.1">
    <property type="nucleotide sequence ID" value="NZ_FZNN01000019.1"/>
</dbReference>
<feature type="transmembrane region" description="Helical" evidence="7">
    <location>
        <begin position="6"/>
        <end position="24"/>
    </location>
</feature>
<evidence type="ECO:0000256" key="3">
    <source>
        <dbReference type="ARBA" id="ARBA00022475"/>
    </source>
</evidence>
<dbReference type="AlphaFoldDB" id="A0A238YR15"/>
<keyword evidence="3" id="KW-1003">Cell membrane</keyword>
<evidence type="ECO:0000256" key="6">
    <source>
        <dbReference type="ARBA" id="ARBA00023136"/>
    </source>
</evidence>
<evidence type="ECO:0000256" key="4">
    <source>
        <dbReference type="ARBA" id="ARBA00022692"/>
    </source>
</evidence>
<accession>A0A238YR15</accession>
<feature type="domain" description="YetF C-terminal" evidence="8">
    <location>
        <begin position="79"/>
        <end position="148"/>
    </location>
</feature>
<reference evidence="9 10" key="1">
    <citation type="submission" date="2017-06" db="EMBL/GenBank/DDBJ databases">
        <authorList>
            <person name="Kim H.J."/>
            <person name="Triplett B.A."/>
        </authorList>
    </citation>
    <scope>NUCLEOTIDE SEQUENCE [LARGE SCALE GENOMIC DNA]</scope>
    <source>
        <strain evidence="9 10">DSM 29052</strain>
    </source>
</reference>
<name>A0A238YR15_9RHOB</name>
<dbReference type="Pfam" id="PF04239">
    <property type="entry name" value="DUF421"/>
    <property type="match status" value="1"/>
</dbReference>
<evidence type="ECO:0000259" key="8">
    <source>
        <dbReference type="Pfam" id="PF04239"/>
    </source>
</evidence>
<keyword evidence="10" id="KW-1185">Reference proteome</keyword>
<gene>
    <name evidence="9" type="ORF">SAMN06265370_11956</name>
</gene>
<feature type="transmembrane region" description="Helical" evidence="7">
    <location>
        <begin position="31"/>
        <end position="50"/>
    </location>
</feature>
<dbReference type="InterPro" id="IPR023090">
    <property type="entry name" value="UPF0702_alpha/beta_dom_sf"/>
</dbReference>
<evidence type="ECO:0000256" key="7">
    <source>
        <dbReference type="SAM" id="Phobius"/>
    </source>
</evidence>
<dbReference type="GO" id="GO:0005886">
    <property type="term" value="C:plasma membrane"/>
    <property type="evidence" value="ECO:0007669"/>
    <property type="project" value="UniProtKB-SubCell"/>
</dbReference>
<evidence type="ECO:0000256" key="1">
    <source>
        <dbReference type="ARBA" id="ARBA00004651"/>
    </source>
</evidence>
<evidence type="ECO:0000256" key="5">
    <source>
        <dbReference type="ARBA" id="ARBA00022989"/>
    </source>
</evidence>
<dbReference type="Proteomes" id="UP000198417">
    <property type="component" value="Unassembled WGS sequence"/>
</dbReference>
<organism evidence="9 10">
    <name type="scientific">Puniceibacterium sediminis</name>
    <dbReference type="NCBI Taxonomy" id="1608407"/>
    <lineage>
        <taxon>Bacteria</taxon>
        <taxon>Pseudomonadati</taxon>
        <taxon>Pseudomonadota</taxon>
        <taxon>Alphaproteobacteria</taxon>
        <taxon>Rhodobacterales</taxon>
        <taxon>Paracoccaceae</taxon>
        <taxon>Puniceibacterium</taxon>
    </lineage>
</organism>
<comment type="subcellular location">
    <subcellularLocation>
        <location evidence="1">Cell membrane</location>
        <topology evidence="1">Multi-pass membrane protein</topology>
    </subcellularLocation>
</comment>
<keyword evidence="6 7" id="KW-0472">Membrane</keyword>
<keyword evidence="4 7" id="KW-0812">Transmembrane</keyword>
<protein>
    <recommendedName>
        <fullName evidence="8">YetF C-terminal domain-containing protein</fullName>
    </recommendedName>
</protein>
<sequence>MLEPFIRTGVIIVVVILLTRIQGLRSFSKMSIFDFAMTIATGSLVATAIVDQSLDLTIAIAAIAAIFLFQGAIALLRVKYSNFQGAVDNTPLLLMAGQNICTDNLRKARVTEADLFAKLREANVWDTRHVIAVVLETTGDVSVLHDPDPVRLSQSDVLGGLRGVEGAD</sequence>
<keyword evidence="5 7" id="KW-1133">Transmembrane helix</keyword>
<proteinExistence type="inferred from homology"/>
<dbReference type="OrthoDB" id="9793799at2"/>
<evidence type="ECO:0000313" key="9">
    <source>
        <dbReference type="EMBL" id="SNR73585.1"/>
    </source>
</evidence>
<feature type="transmembrane region" description="Helical" evidence="7">
    <location>
        <begin position="56"/>
        <end position="76"/>
    </location>
</feature>
<dbReference type="InterPro" id="IPR007353">
    <property type="entry name" value="DUF421"/>
</dbReference>
<dbReference type="Gene3D" id="3.30.240.20">
    <property type="entry name" value="bsu07140 like domains"/>
    <property type="match status" value="1"/>
</dbReference>
<dbReference type="PANTHER" id="PTHR34582">
    <property type="entry name" value="UPF0702 TRANSMEMBRANE PROTEIN YCAP"/>
    <property type="match status" value="1"/>
</dbReference>